<gene>
    <name evidence="1" type="ORF">G3R48_16300</name>
</gene>
<sequence>MKHSFKKQQGIVLFFSLIILLLLTIIGVALAVNANQSIRMAGAGSEQVAAREMAVGAQEQALHDTQGATMANIDAPITINNPKLHVSSTIKPLTKNDVSCQRTSQAFAVNTISCRRSEIESAAKYGRGGHGKLVIDTGVEQEVFTGS</sequence>
<proteinExistence type="predicted"/>
<dbReference type="RefSeq" id="WP_153666196.1">
    <property type="nucleotide sequence ID" value="NZ_JAAIKR010000022.1"/>
</dbReference>
<organism evidence="1 2">
    <name type="scientific">Shewanella intestini</name>
    <dbReference type="NCBI Taxonomy" id="2017544"/>
    <lineage>
        <taxon>Bacteria</taxon>
        <taxon>Pseudomonadati</taxon>
        <taxon>Pseudomonadota</taxon>
        <taxon>Gammaproteobacteria</taxon>
        <taxon>Alteromonadales</taxon>
        <taxon>Shewanellaceae</taxon>
        <taxon>Shewanella</taxon>
    </lineage>
</organism>
<accession>A0ABS5I682</accession>
<evidence type="ECO:0000313" key="1">
    <source>
        <dbReference type="EMBL" id="MBR9729533.1"/>
    </source>
</evidence>
<keyword evidence="2" id="KW-1185">Reference proteome</keyword>
<reference evidence="1 2" key="1">
    <citation type="submission" date="2020-02" db="EMBL/GenBank/DDBJ databases">
        <title>Shewanella WXL01 sp. nov., a marine bacterium isolated from green algae in Luhuitou Fringing Reef (Northern South China Sea).</title>
        <authorList>
            <person name="Wang X."/>
        </authorList>
    </citation>
    <scope>NUCLEOTIDE SEQUENCE [LARGE SCALE GENOMIC DNA]</scope>
    <source>
        <strain evidence="1 2">MCCC 1A01895</strain>
    </source>
</reference>
<comment type="caution">
    <text evidence="1">The sequence shown here is derived from an EMBL/GenBank/DDBJ whole genome shotgun (WGS) entry which is preliminary data.</text>
</comment>
<dbReference type="Proteomes" id="UP000811844">
    <property type="component" value="Unassembled WGS sequence"/>
</dbReference>
<evidence type="ECO:0000313" key="2">
    <source>
        <dbReference type="Proteomes" id="UP000811844"/>
    </source>
</evidence>
<dbReference type="EMBL" id="JAAIKR010000022">
    <property type="protein sequence ID" value="MBR9729533.1"/>
    <property type="molecule type" value="Genomic_DNA"/>
</dbReference>
<name>A0ABS5I682_9GAMM</name>
<protein>
    <submittedName>
        <fullName evidence="1">Pilus assembly protein PilX</fullName>
    </submittedName>
</protein>